<proteinExistence type="predicted"/>
<protein>
    <submittedName>
        <fullName evidence="2">Glutaredoxin</fullName>
    </submittedName>
</protein>
<dbReference type="Proteomes" id="UP000034920">
    <property type="component" value="Unassembled WGS sequence"/>
</dbReference>
<evidence type="ECO:0000313" key="2">
    <source>
        <dbReference type="EMBL" id="KKS20568.1"/>
    </source>
</evidence>
<organism evidence="2 3">
    <name type="scientific">candidate division WWE3 bacterium GW2011_GWA1_41_8</name>
    <dbReference type="NCBI Taxonomy" id="1619103"/>
    <lineage>
        <taxon>Bacteria</taxon>
        <taxon>Katanobacteria</taxon>
    </lineage>
</organism>
<dbReference type="Pfam" id="PF00462">
    <property type="entry name" value="Glutaredoxin"/>
    <property type="match status" value="1"/>
</dbReference>
<feature type="domain" description="Glutaredoxin" evidence="1">
    <location>
        <begin position="18"/>
        <end position="73"/>
    </location>
</feature>
<comment type="caution">
    <text evidence="2">The sequence shown here is derived from an EMBL/GenBank/DDBJ whole genome shotgun (WGS) entry which is preliminary data.</text>
</comment>
<reference evidence="2 3" key="1">
    <citation type="journal article" date="2015" name="Nature">
        <title>rRNA introns, odd ribosomes, and small enigmatic genomes across a large radiation of phyla.</title>
        <authorList>
            <person name="Brown C.T."/>
            <person name="Hug L.A."/>
            <person name="Thomas B.C."/>
            <person name="Sharon I."/>
            <person name="Castelle C.J."/>
            <person name="Singh A."/>
            <person name="Wilkins M.J."/>
            <person name="Williams K.H."/>
            <person name="Banfield J.F."/>
        </authorList>
    </citation>
    <scope>NUCLEOTIDE SEQUENCE [LARGE SCALE GENOMIC DNA]</scope>
</reference>
<dbReference type="PROSITE" id="PS51354">
    <property type="entry name" value="GLUTAREDOXIN_2"/>
    <property type="match status" value="1"/>
</dbReference>
<sequence length="97" mass="11321">MVFLAWFPFNIETALMKITLYLTNTCPYCVSLKSYLDKKHVIYFEKYIDHDDQAREELAKFSGGFLGIPYLTIEKNNQTHHIIGFDKTKIDGILNQV</sequence>
<evidence type="ECO:0000313" key="3">
    <source>
        <dbReference type="Proteomes" id="UP000034920"/>
    </source>
</evidence>
<dbReference type="CDD" id="cd02976">
    <property type="entry name" value="NrdH"/>
    <property type="match status" value="1"/>
</dbReference>
<dbReference type="AlphaFoldDB" id="A0A0G1A5A7"/>
<dbReference type="SUPFAM" id="SSF52833">
    <property type="entry name" value="Thioredoxin-like"/>
    <property type="match status" value="1"/>
</dbReference>
<dbReference type="InterPro" id="IPR002109">
    <property type="entry name" value="Glutaredoxin"/>
</dbReference>
<dbReference type="InterPro" id="IPR036249">
    <property type="entry name" value="Thioredoxin-like_sf"/>
</dbReference>
<accession>A0A0G1A5A7</accession>
<gene>
    <name evidence="2" type="ORF">UU80_C0050G0008</name>
</gene>
<name>A0A0G1A5A7_UNCKA</name>
<dbReference type="Gene3D" id="3.40.30.10">
    <property type="entry name" value="Glutaredoxin"/>
    <property type="match status" value="1"/>
</dbReference>
<dbReference type="STRING" id="1619103.UU80_C0050G0008"/>
<dbReference type="EMBL" id="LCCA01000050">
    <property type="protein sequence ID" value="KKS20568.1"/>
    <property type="molecule type" value="Genomic_DNA"/>
</dbReference>
<evidence type="ECO:0000259" key="1">
    <source>
        <dbReference type="Pfam" id="PF00462"/>
    </source>
</evidence>